<comment type="catalytic activity">
    <reaction evidence="7">
        <text>a 1,2-diacyl-sn-glycero-3-phosphate + CTP + H(+) = a CDP-1,2-diacyl-sn-glycerol + diphosphate</text>
        <dbReference type="Rhea" id="RHEA:16229"/>
        <dbReference type="ChEBI" id="CHEBI:15378"/>
        <dbReference type="ChEBI" id="CHEBI:33019"/>
        <dbReference type="ChEBI" id="CHEBI:37563"/>
        <dbReference type="ChEBI" id="CHEBI:58332"/>
        <dbReference type="ChEBI" id="CHEBI:58608"/>
        <dbReference type="EC" id="2.7.7.41"/>
    </reaction>
</comment>
<proteinExistence type="inferred from homology"/>
<feature type="transmembrane region" description="Helical" evidence="8">
    <location>
        <begin position="174"/>
        <end position="199"/>
    </location>
</feature>
<dbReference type="PROSITE" id="PS01315">
    <property type="entry name" value="CDS"/>
    <property type="match status" value="1"/>
</dbReference>
<keyword evidence="7 9" id="KW-0548">Nucleotidyltransferase</keyword>
<keyword evidence="4 7" id="KW-0812">Transmembrane</keyword>
<evidence type="ECO:0000256" key="8">
    <source>
        <dbReference type="SAM" id="Phobius"/>
    </source>
</evidence>
<evidence type="ECO:0000256" key="2">
    <source>
        <dbReference type="ARBA" id="ARBA00010185"/>
    </source>
</evidence>
<comment type="similarity">
    <text evidence="2 7">Belongs to the CDS family.</text>
</comment>
<feature type="transmembrane region" description="Helical" evidence="8">
    <location>
        <begin position="49"/>
        <end position="78"/>
    </location>
</feature>
<dbReference type="GO" id="GO:0016779">
    <property type="term" value="F:nucleotidyltransferase activity"/>
    <property type="evidence" value="ECO:0007669"/>
    <property type="project" value="UniProtKB-KW"/>
</dbReference>
<evidence type="ECO:0000256" key="1">
    <source>
        <dbReference type="ARBA" id="ARBA00004141"/>
    </source>
</evidence>
<reference evidence="10" key="1">
    <citation type="journal article" date="2019" name="Int. J. Syst. Evol. Microbiol.">
        <title>The Global Catalogue of Microorganisms (GCM) 10K type strain sequencing project: providing services to taxonomists for standard genome sequencing and annotation.</title>
        <authorList>
            <consortium name="The Broad Institute Genomics Platform"/>
            <consortium name="The Broad Institute Genome Sequencing Center for Infectious Disease"/>
            <person name="Wu L."/>
            <person name="Ma J."/>
        </authorList>
    </citation>
    <scope>NUCLEOTIDE SEQUENCE [LARGE SCALE GENOMIC DNA]</scope>
    <source>
        <strain evidence="10">NBRC 108723</strain>
    </source>
</reference>
<dbReference type="EMBL" id="BSPW01000082">
    <property type="protein sequence ID" value="GLT19702.1"/>
    <property type="molecule type" value="Genomic_DNA"/>
</dbReference>
<evidence type="ECO:0000313" key="10">
    <source>
        <dbReference type="Proteomes" id="UP001157138"/>
    </source>
</evidence>
<sequence>MASIPSHSLYLMAGVLVFLIISTFIYLIISSHNTDKDYCELKLRIRSWWWMIGTVFVVLYLPQKYGLVFFGFLSFLALKEFLSIVPTRLADRRVIFWAYLSIPIQYYWISLGWYGLYIIFIPVYMFLYLPMVAVIIGETKGFIRSAGVIHWALMLTVFCLSHMAYLLVLPSKKLGAGSIGMLLFLLVFTQFNDVCQYIWGKSFGKNKIVPKVSPNKTWQGFIGGATTIMVSSYFAAPYLTPLTPSQGLVAGAIIAFSGFIGDLVISSVKRDLKLKDTSQLIPGHGGILDRIDSLMFTAPLFFHYIYYLYY</sequence>
<feature type="transmembrane region" description="Helical" evidence="8">
    <location>
        <begin position="9"/>
        <end position="29"/>
    </location>
</feature>
<keyword evidence="5 8" id="KW-1133">Transmembrane helix</keyword>
<keyword evidence="3 7" id="KW-0808">Transferase</keyword>
<dbReference type="InterPro" id="IPR000374">
    <property type="entry name" value="PC_trans"/>
</dbReference>
<dbReference type="RefSeq" id="WP_284193539.1">
    <property type="nucleotide sequence ID" value="NZ_BSPW01000082.1"/>
</dbReference>
<evidence type="ECO:0000256" key="6">
    <source>
        <dbReference type="ARBA" id="ARBA00023136"/>
    </source>
</evidence>
<feature type="transmembrane region" description="Helical" evidence="8">
    <location>
        <begin position="148"/>
        <end position="168"/>
    </location>
</feature>
<evidence type="ECO:0000256" key="4">
    <source>
        <dbReference type="ARBA" id="ARBA00022692"/>
    </source>
</evidence>
<name>A0ABQ6F2H8_9VIBR</name>
<comment type="caution">
    <text evidence="9">The sequence shown here is derived from an EMBL/GenBank/DDBJ whole genome shotgun (WGS) entry which is preliminary data.</text>
</comment>
<gene>
    <name evidence="9" type="ORF">GCM10007938_34850</name>
</gene>
<protein>
    <recommendedName>
        <fullName evidence="7">Phosphatidate cytidylyltransferase</fullName>
        <ecNumber evidence="7">2.7.7.41</ecNumber>
    </recommendedName>
</protein>
<feature type="transmembrane region" description="Helical" evidence="8">
    <location>
        <begin position="220"/>
        <end position="239"/>
    </location>
</feature>
<feature type="transmembrane region" description="Helical" evidence="8">
    <location>
        <begin position="245"/>
        <end position="266"/>
    </location>
</feature>
<dbReference type="EC" id="2.7.7.41" evidence="7"/>
<feature type="transmembrane region" description="Helical" evidence="8">
    <location>
        <begin position="90"/>
        <end position="108"/>
    </location>
</feature>
<dbReference type="Pfam" id="PF01148">
    <property type="entry name" value="CTP_transf_1"/>
    <property type="match status" value="1"/>
</dbReference>
<comment type="subcellular location">
    <subcellularLocation>
        <location evidence="1">Membrane</location>
        <topology evidence="1">Multi-pass membrane protein</topology>
    </subcellularLocation>
</comment>
<comment type="pathway">
    <text evidence="7">Phospholipid metabolism; CDP-diacylglycerol biosynthesis; CDP-diacylglycerol from sn-glycerol 3-phosphate: step 3/3.</text>
</comment>
<keyword evidence="10" id="KW-1185">Reference proteome</keyword>
<accession>A0ABQ6F2H8</accession>
<evidence type="ECO:0000256" key="7">
    <source>
        <dbReference type="RuleBase" id="RU003938"/>
    </source>
</evidence>
<dbReference type="PANTHER" id="PTHR43535">
    <property type="entry name" value="PHOSPHATIDATE CYTIDYLYLTRANSFERASE"/>
    <property type="match status" value="1"/>
</dbReference>
<feature type="transmembrane region" description="Helical" evidence="8">
    <location>
        <begin position="114"/>
        <end position="136"/>
    </location>
</feature>
<evidence type="ECO:0000256" key="3">
    <source>
        <dbReference type="ARBA" id="ARBA00022679"/>
    </source>
</evidence>
<organism evidence="9 10">
    <name type="scientific">Vibrio zhanjiangensis</name>
    <dbReference type="NCBI Taxonomy" id="1046128"/>
    <lineage>
        <taxon>Bacteria</taxon>
        <taxon>Pseudomonadati</taxon>
        <taxon>Pseudomonadota</taxon>
        <taxon>Gammaproteobacteria</taxon>
        <taxon>Vibrionales</taxon>
        <taxon>Vibrionaceae</taxon>
        <taxon>Vibrio</taxon>
    </lineage>
</organism>
<dbReference type="Proteomes" id="UP001157138">
    <property type="component" value="Unassembled WGS sequence"/>
</dbReference>
<dbReference type="PANTHER" id="PTHR43535:SF1">
    <property type="entry name" value="PHOSPHATIDATE CYTIDYLYLTRANSFERASE"/>
    <property type="match status" value="1"/>
</dbReference>
<evidence type="ECO:0000256" key="5">
    <source>
        <dbReference type="ARBA" id="ARBA00022989"/>
    </source>
</evidence>
<keyword evidence="6 8" id="KW-0472">Membrane</keyword>
<evidence type="ECO:0000313" key="9">
    <source>
        <dbReference type="EMBL" id="GLT19702.1"/>
    </source>
</evidence>